<dbReference type="InterPro" id="IPR003445">
    <property type="entry name" value="Cat_transpt"/>
</dbReference>
<feature type="binding site" evidence="12">
    <location>
        <position position="430"/>
    </location>
    <ligand>
        <name>K(+)</name>
        <dbReference type="ChEBI" id="CHEBI:29103"/>
    </ligand>
</feature>
<dbReference type="Proteomes" id="UP000250070">
    <property type="component" value="Unassembled WGS sequence"/>
</dbReference>
<gene>
    <name evidence="14" type="primary">trkG</name>
    <name evidence="14" type="ORF">NCTC13076_00761</name>
</gene>
<dbReference type="AlphaFoldDB" id="A0A2X1XW53"/>
<dbReference type="GeneID" id="83862264"/>
<evidence type="ECO:0000256" key="11">
    <source>
        <dbReference type="ARBA" id="ARBA00023136"/>
    </source>
</evidence>
<keyword evidence="9 13" id="KW-1133">Transmembrane helix</keyword>
<dbReference type="PANTHER" id="PTHR32024:SF2">
    <property type="entry name" value="TRK SYSTEM POTASSIUM UPTAKE PROTEIN TRKG-RELATED"/>
    <property type="match status" value="1"/>
</dbReference>
<dbReference type="InterPro" id="IPR004772">
    <property type="entry name" value="TrkH"/>
</dbReference>
<sequence>MNYKLISKLLGYILLIETAFMAPSLILSLVERDGSSYGFLIPMAIAVFLGLILINLKIKKNSMSPRDGILTVTASWVLVSIVGALPLWISAGMTYVDSFFEIVSGFTTTGASVISGIESFPRSVVLWRSITHWIGGMGILVFTVGLLPKLGVGAFQIFKAESPGPVAGKIESRISQSSKRLYIIYLILTLILFICLKIAGMPIFDSLVHTFGVLGTGGFSSYNDSLMSYEGNSVHFILAIFMFLSSTNFVIYALLSKKKFKEVLQNDELKLWICIIIGAIALITLDLYSKGYPSLFMAFRDSAFQVTSISSTSGFANADYELWPSFSKFILLILMLFGGCAGSTGGGMKIVRISILLKLIKREMKKATHPKAVLPVMSDGKSLSDEVVLGINAYLGTYFVIAVLSTALVTLSGVDVITGFSSVATTLSNVGPGFGDIGPTKNFYFYSDFFKLYFSVLMLLGRLEFFTIMALFTRGRHRKEIIKL</sequence>
<evidence type="ECO:0000256" key="13">
    <source>
        <dbReference type="SAM" id="Phobius"/>
    </source>
</evidence>
<feature type="transmembrane region" description="Helical" evidence="13">
    <location>
        <begin position="387"/>
        <end position="411"/>
    </location>
</feature>
<dbReference type="PIRSF" id="PIRSF006247">
    <property type="entry name" value="TrkH"/>
    <property type="match status" value="1"/>
</dbReference>
<evidence type="ECO:0000256" key="6">
    <source>
        <dbReference type="ARBA" id="ARBA00022538"/>
    </source>
</evidence>
<dbReference type="GO" id="GO:0015379">
    <property type="term" value="F:potassium:chloride symporter activity"/>
    <property type="evidence" value="ECO:0007669"/>
    <property type="project" value="InterPro"/>
</dbReference>
<evidence type="ECO:0000256" key="3">
    <source>
        <dbReference type="ARBA" id="ARBA00022448"/>
    </source>
</evidence>
<dbReference type="GO" id="GO:0005886">
    <property type="term" value="C:plasma membrane"/>
    <property type="evidence" value="ECO:0007669"/>
    <property type="project" value="UniProtKB-SubCell"/>
</dbReference>
<evidence type="ECO:0000256" key="12">
    <source>
        <dbReference type="PIRSR" id="PIRSR006247-1"/>
    </source>
</evidence>
<feature type="transmembrane region" description="Helical" evidence="13">
    <location>
        <begin position="271"/>
        <end position="289"/>
    </location>
</feature>
<feature type="transmembrane region" description="Helical" evidence="13">
    <location>
        <begin position="36"/>
        <end position="56"/>
    </location>
</feature>
<evidence type="ECO:0000313" key="14">
    <source>
        <dbReference type="EMBL" id="SPY46869.1"/>
    </source>
</evidence>
<evidence type="ECO:0000256" key="10">
    <source>
        <dbReference type="ARBA" id="ARBA00023065"/>
    </source>
</evidence>
<feature type="binding site" evidence="12">
    <location>
        <position position="217"/>
    </location>
    <ligand>
        <name>K(+)</name>
        <dbReference type="ChEBI" id="CHEBI:29103"/>
    </ligand>
</feature>
<keyword evidence="11 13" id="KW-0472">Membrane</keyword>
<dbReference type="OrthoDB" id="9810952at2"/>
<evidence type="ECO:0000256" key="9">
    <source>
        <dbReference type="ARBA" id="ARBA00022989"/>
    </source>
</evidence>
<keyword evidence="8 12" id="KW-0630">Potassium</keyword>
<dbReference type="Pfam" id="PF02386">
    <property type="entry name" value="TrkH"/>
    <property type="match status" value="1"/>
</dbReference>
<evidence type="ECO:0000256" key="8">
    <source>
        <dbReference type="ARBA" id="ARBA00022958"/>
    </source>
</evidence>
<keyword evidence="5" id="KW-0997">Cell inner membrane</keyword>
<dbReference type="RefSeq" id="WP_112889572.1">
    <property type="nucleotide sequence ID" value="NZ_CP068103.1"/>
</dbReference>
<evidence type="ECO:0000256" key="1">
    <source>
        <dbReference type="ARBA" id="ARBA00004429"/>
    </source>
</evidence>
<evidence type="ECO:0000256" key="4">
    <source>
        <dbReference type="ARBA" id="ARBA00022475"/>
    </source>
</evidence>
<comment type="similarity">
    <text evidence="2">Belongs to the TrkH potassium transport family.</text>
</comment>
<comment type="subcellular location">
    <subcellularLocation>
        <location evidence="1">Cell inner membrane</location>
        <topology evidence="1">Multi-pass membrane protein</topology>
    </subcellularLocation>
</comment>
<organism evidence="14 15">
    <name type="scientific">Peptoniphilus harei</name>
    <dbReference type="NCBI Taxonomy" id="54005"/>
    <lineage>
        <taxon>Bacteria</taxon>
        <taxon>Bacillati</taxon>
        <taxon>Bacillota</taxon>
        <taxon>Tissierellia</taxon>
        <taxon>Tissierellales</taxon>
        <taxon>Peptoniphilaceae</taxon>
        <taxon>Peptoniphilus</taxon>
    </lineage>
</organism>
<evidence type="ECO:0000313" key="15">
    <source>
        <dbReference type="Proteomes" id="UP000250070"/>
    </source>
</evidence>
<keyword evidence="6" id="KW-0633">Potassium transport</keyword>
<keyword evidence="12" id="KW-0479">Metal-binding</keyword>
<keyword evidence="7 13" id="KW-0812">Transmembrane</keyword>
<feature type="transmembrane region" description="Helical" evidence="13">
    <location>
        <begin position="68"/>
        <end position="89"/>
    </location>
</feature>
<feature type="transmembrane region" description="Helical" evidence="13">
    <location>
        <begin position="9"/>
        <end position="30"/>
    </location>
</feature>
<reference evidence="14 15" key="1">
    <citation type="submission" date="2018-06" db="EMBL/GenBank/DDBJ databases">
        <authorList>
            <consortium name="Pathogen Informatics"/>
            <person name="Doyle S."/>
        </authorList>
    </citation>
    <scope>NUCLEOTIDE SEQUENCE [LARGE SCALE GENOMIC DNA]</scope>
    <source>
        <strain evidence="14 15">NCTC13076</strain>
    </source>
</reference>
<proteinExistence type="inferred from homology"/>
<feature type="transmembrane region" description="Helical" evidence="13">
    <location>
        <begin position="130"/>
        <end position="147"/>
    </location>
</feature>
<name>A0A2X1XW53_9FIRM</name>
<evidence type="ECO:0000256" key="5">
    <source>
        <dbReference type="ARBA" id="ARBA00022519"/>
    </source>
</evidence>
<dbReference type="PANTHER" id="PTHR32024">
    <property type="entry name" value="TRK SYSTEM POTASSIUM UPTAKE PROTEIN TRKG-RELATED"/>
    <property type="match status" value="1"/>
</dbReference>
<feature type="transmembrane region" description="Helical" evidence="13">
    <location>
        <begin position="234"/>
        <end position="255"/>
    </location>
</feature>
<feature type="transmembrane region" description="Helical" evidence="13">
    <location>
        <begin position="452"/>
        <end position="473"/>
    </location>
</feature>
<evidence type="ECO:0000256" key="2">
    <source>
        <dbReference type="ARBA" id="ARBA00009137"/>
    </source>
</evidence>
<keyword evidence="3" id="KW-0813">Transport</keyword>
<dbReference type="EMBL" id="UATM01000032">
    <property type="protein sequence ID" value="SPY46869.1"/>
    <property type="molecule type" value="Genomic_DNA"/>
</dbReference>
<feature type="binding site" evidence="12">
    <location>
        <position position="108"/>
    </location>
    <ligand>
        <name>K(+)</name>
        <dbReference type="ChEBI" id="CHEBI:29103"/>
    </ligand>
</feature>
<keyword evidence="4" id="KW-1003">Cell membrane</keyword>
<feature type="binding site" evidence="12">
    <location>
        <position position="312"/>
    </location>
    <ligand>
        <name>K(+)</name>
        <dbReference type="ChEBI" id="CHEBI:29103"/>
    </ligand>
</feature>
<feature type="binding site" evidence="12">
    <location>
        <position position="109"/>
    </location>
    <ligand>
        <name>K(+)</name>
        <dbReference type="ChEBI" id="CHEBI:29103"/>
    </ligand>
</feature>
<evidence type="ECO:0000256" key="7">
    <source>
        <dbReference type="ARBA" id="ARBA00022692"/>
    </source>
</evidence>
<keyword evidence="10" id="KW-0406">Ion transport</keyword>
<feature type="binding site" evidence="12">
    <location>
        <position position="429"/>
    </location>
    <ligand>
        <name>K(+)</name>
        <dbReference type="ChEBI" id="CHEBI:29103"/>
    </ligand>
</feature>
<feature type="transmembrane region" description="Helical" evidence="13">
    <location>
        <begin position="329"/>
        <end position="357"/>
    </location>
</feature>
<feature type="transmembrane region" description="Helical" evidence="13">
    <location>
        <begin position="182"/>
        <end position="204"/>
    </location>
</feature>
<dbReference type="STRING" id="54005.HMPREF3229_00632"/>
<dbReference type="GO" id="GO:0046872">
    <property type="term" value="F:metal ion binding"/>
    <property type="evidence" value="ECO:0007669"/>
    <property type="project" value="UniProtKB-KW"/>
</dbReference>
<protein>
    <submittedName>
        <fullName evidence="14">Trk system potassium uptake protein trkG</fullName>
    </submittedName>
</protein>
<accession>A0A2X1XW53</accession>